<dbReference type="RefSeq" id="WP_123610368.1">
    <property type="nucleotide sequence ID" value="NZ_RJVG01000010.1"/>
</dbReference>
<feature type="compositionally biased region" description="Basic and acidic residues" evidence="1">
    <location>
        <begin position="300"/>
        <end position="318"/>
    </location>
</feature>
<feature type="compositionally biased region" description="Polar residues" evidence="1">
    <location>
        <begin position="27"/>
        <end position="41"/>
    </location>
</feature>
<comment type="caution">
    <text evidence="3">The sequence shown here is derived from an EMBL/GenBank/DDBJ whole genome shotgun (WGS) entry which is preliminary data.</text>
</comment>
<dbReference type="EMBL" id="RJVG01000010">
    <property type="protein sequence ID" value="ROR25763.1"/>
    <property type="molecule type" value="Genomic_DNA"/>
</dbReference>
<evidence type="ECO:0000313" key="4">
    <source>
        <dbReference type="Proteomes" id="UP000273083"/>
    </source>
</evidence>
<evidence type="ECO:0000313" key="3">
    <source>
        <dbReference type="EMBL" id="ROR25763.1"/>
    </source>
</evidence>
<sequence length="432" mass="49690">MKKNIYIIVLGLTIISITACAPKEDNLNSTKPVISQESQSSENKETDKDIMKEFNDLVLKENVSLKEVAAFMNENIKSITQEEASTMIIGFEELQKNSKNTEEEKYLPEEIQGEFNQLGTEGIDFNQAESIKDETIKQLVTESRENGYRIETAEGYYFPVIDYSFYKQFSSYATPDIKDYIDIMSVESDHIFAKDAALVITWDEVVKRALSLERFLSSYPDSGKREDITSLYDNYLFITMHGLNNTPLFDYETKKIDEKANNAFGIALTQSIDSKYLRKLGEFMEVIRKNDDRLTDEVESFRKENTKNESNEASKEPNRYSAAGIDDADELDKTFELLRIALSDNDKDTFADYIAYPIKVNVDGKKVEIKDKSEFIKNFDSIMSEDLKKVFINQKVEEFFVNQYGIMIGDGEFWISQIEGTKHKFSIYGINN</sequence>
<evidence type="ECO:0000256" key="1">
    <source>
        <dbReference type="SAM" id="MobiDB-lite"/>
    </source>
</evidence>
<accession>A0A3N1XGA3</accession>
<feature type="signal peptide" evidence="2">
    <location>
        <begin position="1"/>
        <end position="21"/>
    </location>
</feature>
<protein>
    <submittedName>
        <fullName evidence="3">Uncharacterized protein</fullName>
    </submittedName>
</protein>
<gene>
    <name evidence="3" type="ORF">EDD66_110120</name>
</gene>
<feature type="region of interest" description="Disordered" evidence="1">
    <location>
        <begin position="26"/>
        <end position="47"/>
    </location>
</feature>
<proteinExistence type="predicted"/>
<name>A0A3N1XGA3_9FIRM</name>
<dbReference type="AlphaFoldDB" id="A0A3N1XGA3"/>
<feature type="region of interest" description="Disordered" evidence="1">
    <location>
        <begin position="300"/>
        <end position="322"/>
    </location>
</feature>
<dbReference type="PROSITE" id="PS51257">
    <property type="entry name" value="PROKAR_LIPOPROTEIN"/>
    <property type="match status" value="1"/>
</dbReference>
<dbReference type="Proteomes" id="UP000273083">
    <property type="component" value="Unassembled WGS sequence"/>
</dbReference>
<dbReference type="OrthoDB" id="116695at2"/>
<evidence type="ECO:0000256" key="2">
    <source>
        <dbReference type="SAM" id="SignalP"/>
    </source>
</evidence>
<keyword evidence="2" id="KW-0732">Signal</keyword>
<reference evidence="3 4" key="1">
    <citation type="submission" date="2018-11" db="EMBL/GenBank/DDBJ databases">
        <title>Genomic Encyclopedia of Type Strains, Phase IV (KMG-IV): sequencing the most valuable type-strain genomes for metagenomic binning, comparative biology and taxonomic classification.</title>
        <authorList>
            <person name="Goeker M."/>
        </authorList>
    </citation>
    <scope>NUCLEOTIDE SEQUENCE [LARGE SCALE GENOMIC DNA]</scope>
    <source>
        <strain evidence="3 4">DSM 26537</strain>
    </source>
</reference>
<feature type="chain" id="PRO_5018292594" evidence="2">
    <location>
        <begin position="22"/>
        <end position="432"/>
    </location>
</feature>
<keyword evidence="4" id="KW-1185">Reference proteome</keyword>
<organism evidence="3 4">
    <name type="scientific">Mobilisporobacter senegalensis</name>
    <dbReference type="NCBI Taxonomy" id="1329262"/>
    <lineage>
        <taxon>Bacteria</taxon>
        <taxon>Bacillati</taxon>
        <taxon>Bacillota</taxon>
        <taxon>Clostridia</taxon>
        <taxon>Lachnospirales</taxon>
        <taxon>Lachnospiraceae</taxon>
        <taxon>Mobilisporobacter</taxon>
    </lineage>
</organism>